<gene>
    <name evidence="2" type="ORF">PCASD_11936</name>
</gene>
<reference evidence="2 3" key="1">
    <citation type="submission" date="2017-11" db="EMBL/GenBank/DDBJ databases">
        <title>De novo assembly and phasing of dikaryotic genomes from two isolates of Puccinia coronata f. sp. avenae, the causal agent of oat crown rust.</title>
        <authorList>
            <person name="Miller M.E."/>
            <person name="Zhang Y."/>
            <person name="Omidvar V."/>
            <person name="Sperschneider J."/>
            <person name="Schwessinger B."/>
            <person name="Raley C."/>
            <person name="Palmer J.M."/>
            <person name="Garnica D."/>
            <person name="Upadhyaya N."/>
            <person name="Rathjen J."/>
            <person name="Taylor J.M."/>
            <person name="Park R.F."/>
            <person name="Dodds P.N."/>
            <person name="Hirsch C.D."/>
            <person name="Kianian S.F."/>
            <person name="Figueroa M."/>
        </authorList>
    </citation>
    <scope>NUCLEOTIDE SEQUENCE [LARGE SCALE GENOMIC DNA]</scope>
    <source>
        <strain evidence="2">12SD80</strain>
    </source>
</reference>
<dbReference type="EMBL" id="PGCI01000082">
    <property type="protein sequence ID" value="PLW42098.1"/>
    <property type="molecule type" value="Genomic_DNA"/>
</dbReference>
<dbReference type="Proteomes" id="UP000235392">
    <property type="component" value="Unassembled WGS sequence"/>
</dbReference>
<organism evidence="2 3">
    <name type="scientific">Puccinia coronata f. sp. avenae</name>
    <dbReference type="NCBI Taxonomy" id="200324"/>
    <lineage>
        <taxon>Eukaryota</taxon>
        <taxon>Fungi</taxon>
        <taxon>Dikarya</taxon>
        <taxon>Basidiomycota</taxon>
        <taxon>Pucciniomycotina</taxon>
        <taxon>Pucciniomycetes</taxon>
        <taxon>Pucciniales</taxon>
        <taxon>Pucciniaceae</taxon>
        <taxon>Puccinia</taxon>
    </lineage>
</organism>
<feature type="compositionally biased region" description="Basic residues" evidence="1">
    <location>
        <begin position="88"/>
        <end position="99"/>
    </location>
</feature>
<dbReference type="AlphaFoldDB" id="A0A2N5UWF7"/>
<name>A0A2N5UWF7_9BASI</name>
<proteinExistence type="predicted"/>
<evidence type="ECO:0000313" key="2">
    <source>
        <dbReference type="EMBL" id="PLW42098.1"/>
    </source>
</evidence>
<evidence type="ECO:0000256" key="1">
    <source>
        <dbReference type="SAM" id="MobiDB-lite"/>
    </source>
</evidence>
<feature type="region of interest" description="Disordered" evidence="1">
    <location>
        <begin position="45"/>
        <end position="99"/>
    </location>
</feature>
<evidence type="ECO:0000313" key="3">
    <source>
        <dbReference type="Proteomes" id="UP000235392"/>
    </source>
</evidence>
<comment type="caution">
    <text evidence="2">The sequence shown here is derived from an EMBL/GenBank/DDBJ whole genome shotgun (WGS) entry which is preliminary data.</text>
</comment>
<protein>
    <submittedName>
        <fullName evidence="2">Uncharacterized protein</fullName>
    </submittedName>
</protein>
<accession>A0A2N5UWF7</accession>
<sequence length="99" mass="11198">MSDEMRLCWDRSRRGILGNGLRSVRMWYLAELQWEKAELNGVEWSGVESSRVEPRSSLAGAPGGWQQRKPIPPRAKPVSDRAGLGGPKLRRRNYGLKPP</sequence>